<organism evidence="10 11">
    <name type="scientific">Litoribacter ruber</name>
    <dbReference type="NCBI Taxonomy" id="702568"/>
    <lineage>
        <taxon>Bacteria</taxon>
        <taxon>Pseudomonadati</taxon>
        <taxon>Bacteroidota</taxon>
        <taxon>Cytophagia</taxon>
        <taxon>Cytophagales</taxon>
        <taxon>Cyclobacteriaceae</taxon>
        <taxon>Litoribacter</taxon>
    </lineage>
</organism>
<evidence type="ECO:0000256" key="3">
    <source>
        <dbReference type="ARBA" id="ARBA00022692"/>
    </source>
</evidence>
<evidence type="ECO:0000256" key="2">
    <source>
        <dbReference type="ARBA" id="ARBA00004829"/>
    </source>
</evidence>
<feature type="transmembrane region" description="Helical" evidence="8">
    <location>
        <begin position="134"/>
        <end position="151"/>
    </location>
</feature>
<dbReference type="GO" id="GO:0016872">
    <property type="term" value="F:intramolecular lyase activity"/>
    <property type="evidence" value="ECO:0007669"/>
    <property type="project" value="InterPro"/>
</dbReference>
<evidence type="ECO:0000256" key="5">
    <source>
        <dbReference type="ARBA" id="ARBA00022989"/>
    </source>
</evidence>
<feature type="transmembrane region" description="Helical" evidence="8">
    <location>
        <begin position="79"/>
        <end position="100"/>
    </location>
</feature>
<proteinExistence type="predicted"/>
<dbReference type="EMBL" id="JAHCMY010000002">
    <property type="protein sequence ID" value="MBS9523326.1"/>
    <property type="molecule type" value="Genomic_DNA"/>
</dbReference>
<dbReference type="GO" id="GO:0045436">
    <property type="term" value="F:lycopene beta cyclase activity"/>
    <property type="evidence" value="ECO:0007669"/>
    <property type="project" value="UniProtKB-ARBA"/>
</dbReference>
<dbReference type="RefSeq" id="WP_213944223.1">
    <property type="nucleotide sequence ID" value="NZ_JAHCMY010000002.1"/>
</dbReference>
<evidence type="ECO:0000256" key="7">
    <source>
        <dbReference type="ARBA" id="ARBA00023235"/>
    </source>
</evidence>
<comment type="pathway">
    <text evidence="2">Carotenoid biosynthesis.</text>
</comment>
<dbReference type="GO" id="GO:0016020">
    <property type="term" value="C:membrane"/>
    <property type="evidence" value="ECO:0007669"/>
    <property type="project" value="UniProtKB-SubCell"/>
</dbReference>
<keyword evidence="11" id="KW-1185">Reference proteome</keyword>
<feature type="transmembrane region" description="Helical" evidence="8">
    <location>
        <begin position="34"/>
        <end position="53"/>
    </location>
</feature>
<keyword evidence="6 8" id="KW-0472">Membrane</keyword>
<keyword evidence="7" id="KW-0413">Isomerase</keyword>
<evidence type="ECO:0000256" key="6">
    <source>
        <dbReference type="ARBA" id="ARBA00023136"/>
    </source>
</evidence>
<keyword evidence="4" id="KW-0125">Carotenoid biosynthesis</keyword>
<evidence type="ECO:0000256" key="1">
    <source>
        <dbReference type="ARBA" id="ARBA00004141"/>
    </source>
</evidence>
<feature type="transmembrane region" description="Helical" evidence="8">
    <location>
        <begin position="207"/>
        <end position="225"/>
    </location>
</feature>
<dbReference type="InterPro" id="IPR017825">
    <property type="entry name" value="Lycopene_cyclase_dom"/>
</dbReference>
<feature type="domain" description="Lycopene cyclase" evidence="9">
    <location>
        <begin position="129"/>
        <end position="224"/>
    </location>
</feature>
<name>A0AAP2G3T7_9BACT</name>
<dbReference type="AlphaFoldDB" id="A0AAP2G3T7"/>
<feature type="transmembrane region" description="Helical" evidence="8">
    <location>
        <begin position="163"/>
        <end position="182"/>
    </location>
</feature>
<evidence type="ECO:0000313" key="10">
    <source>
        <dbReference type="EMBL" id="MBS9523326.1"/>
    </source>
</evidence>
<feature type="domain" description="Lycopene cyclase" evidence="9">
    <location>
        <begin position="4"/>
        <end position="96"/>
    </location>
</feature>
<dbReference type="GO" id="GO:0016117">
    <property type="term" value="P:carotenoid biosynthetic process"/>
    <property type="evidence" value="ECO:0007669"/>
    <property type="project" value="UniProtKB-KW"/>
</dbReference>
<protein>
    <submittedName>
        <fullName evidence="10">Lycopene cyclase domain-containing protein</fullName>
    </submittedName>
</protein>
<feature type="transmembrane region" description="Helical" evidence="8">
    <location>
        <begin position="112"/>
        <end position="128"/>
    </location>
</feature>
<accession>A0AAP2G3T7</accession>
<keyword evidence="3 8" id="KW-0812">Transmembrane</keyword>
<dbReference type="Proteomes" id="UP001319104">
    <property type="component" value="Unassembled WGS sequence"/>
</dbReference>
<dbReference type="Pfam" id="PF18916">
    <property type="entry name" value="Lycopene_cyc"/>
    <property type="match status" value="2"/>
</dbReference>
<comment type="subcellular location">
    <subcellularLocation>
        <location evidence="1">Membrane</location>
        <topology evidence="1">Multi-pass membrane protein</topology>
    </subcellularLocation>
</comment>
<sequence length="241" mass="28246">MEKYLYLAINLLTISVPLIRSFEPRINYAKKWKALFPALILTGAVFIIWDHFFTETGVWGFNSTYLVDLFVFSLPLEEWMFFFTVPFACIFIYEVLNYFVPKDYFKNFSQPLTLVLIAAFLMIGLWNLDKWYTSLNFLFAAMVLGAHLAFFGNKHLGRFYMAYLIHLIPFLIVNSILTGTWIENPIVWYNNAENLSIRLGTIPVEDIVYSMSLLLMNISLYEMFLKKVDHPVITEKLYVKS</sequence>
<evidence type="ECO:0000259" key="9">
    <source>
        <dbReference type="Pfam" id="PF18916"/>
    </source>
</evidence>
<evidence type="ECO:0000313" key="11">
    <source>
        <dbReference type="Proteomes" id="UP001319104"/>
    </source>
</evidence>
<gene>
    <name evidence="10" type="ORF">KI659_04770</name>
</gene>
<feature type="transmembrane region" description="Helical" evidence="8">
    <location>
        <begin position="6"/>
        <end position="22"/>
    </location>
</feature>
<reference evidence="10 11" key="1">
    <citation type="submission" date="2021-05" db="EMBL/GenBank/DDBJ databases">
        <authorList>
            <person name="Zhang Z.D."/>
            <person name="Osman G."/>
        </authorList>
    </citation>
    <scope>NUCLEOTIDE SEQUENCE [LARGE SCALE GENOMIC DNA]</scope>
    <source>
        <strain evidence="10 11">KCTC 32217</strain>
    </source>
</reference>
<evidence type="ECO:0000256" key="8">
    <source>
        <dbReference type="SAM" id="Phobius"/>
    </source>
</evidence>
<keyword evidence="5 8" id="KW-1133">Transmembrane helix</keyword>
<dbReference type="NCBIfam" id="TIGR03462">
    <property type="entry name" value="CarR_dom_SF"/>
    <property type="match status" value="2"/>
</dbReference>
<evidence type="ECO:0000256" key="4">
    <source>
        <dbReference type="ARBA" id="ARBA00022746"/>
    </source>
</evidence>
<comment type="caution">
    <text evidence="10">The sequence shown here is derived from an EMBL/GenBank/DDBJ whole genome shotgun (WGS) entry which is preliminary data.</text>
</comment>